<feature type="chain" id="PRO_5002433623" evidence="1">
    <location>
        <begin position="23"/>
        <end position="60"/>
    </location>
</feature>
<keyword evidence="1" id="KW-0732">Signal</keyword>
<feature type="signal peptide" evidence="1">
    <location>
        <begin position="1"/>
        <end position="22"/>
    </location>
</feature>
<reference evidence="2" key="2">
    <citation type="journal article" date="2015" name="Fish Shellfish Immunol.">
        <title>Early steps in the European eel (Anguilla anguilla)-Vibrio vulnificus interaction in the gills: Role of the RtxA13 toxin.</title>
        <authorList>
            <person name="Callol A."/>
            <person name="Pajuelo D."/>
            <person name="Ebbesson L."/>
            <person name="Teles M."/>
            <person name="MacKenzie S."/>
            <person name="Amaro C."/>
        </authorList>
    </citation>
    <scope>NUCLEOTIDE SEQUENCE</scope>
</reference>
<protein>
    <submittedName>
        <fullName evidence="2">Uncharacterized protein</fullName>
    </submittedName>
</protein>
<evidence type="ECO:0000256" key="1">
    <source>
        <dbReference type="SAM" id="SignalP"/>
    </source>
</evidence>
<reference evidence="2" key="1">
    <citation type="submission" date="2014-11" db="EMBL/GenBank/DDBJ databases">
        <authorList>
            <person name="Amaro Gonzalez C."/>
        </authorList>
    </citation>
    <scope>NUCLEOTIDE SEQUENCE</scope>
</reference>
<dbReference type="AlphaFoldDB" id="A0A0E9VA91"/>
<evidence type="ECO:0000313" key="2">
    <source>
        <dbReference type="EMBL" id="JAH74138.1"/>
    </source>
</evidence>
<name>A0A0E9VA91_ANGAN</name>
<accession>A0A0E9VA91</accession>
<organism evidence="2">
    <name type="scientific">Anguilla anguilla</name>
    <name type="common">European freshwater eel</name>
    <name type="synonym">Muraena anguilla</name>
    <dbReference type="NCBI Taxonomy" id="7936"/>
    <lineage>
        <taxon>Eukaryota</taxon>
        <taxon>Metazoa</taxon>
        <taxon>Chordata</taxon>
        <taxon>Craniata</taxon>
        <taxon>Vertebrata</taxon>
        <taxon>Euteleostomi</taxon>
        <taxon>Actinopterygii</taxon>
        <taxon>Neopterygii</taxon>
        <taxon>Teleostei</taxon>
        <taxon>Anguilliformes</taxon>
        <taxon>Anguillidae</taxon>
        <taxon>Anguilla</taxon>
    </lineage>
</organism>
<sequence>MQLGCVPRSGLLLFYPFAVSSAFPLTPTRESRHAISQYDNAVPQNSFSTRYRAISTIFTL</sequence>
<proteinExistence type="predicted"/>
<dbReference type="EMBL" id="GBXM01034439">
    <property type="protein sequence ID" value="JAH74138.1"/>
    <property type="molecule type" value="Transcribed_RNA"/>
</dbReference>